<feature type="domain" description="Protein kinase" evidence="6">
    <location>
        <begin position="382"/>
        <end position="647"/>
    </location>
</feature>
<feature type="compositionally biased region" description="Gly residues" evidence="4">
    <location>
        <begin position="258"/>
        <end position="275"/>
    </location>
</feature>
<accession>A0A485K7M8</accession>
<keyword evidence="2 3" id="KW-0067">ATP-binding</keyword>
<sequence length="649" mass="70183">MAPSKWLESSDYVSRFKELYKSNPNGGNITYNNIPIPDVVSARLTAAGLTFQSLPNLMRQALLWDMGFVVGQVNGADAFMQVFVSPNTTMASIALKWSEFIASPAGTTAGVVKESTSCPINGQTYMRQQVMDGTVLPQILKCAVELVSQDGNSAILAQDALDASVVPAPRLFRHQDLTQGWTLPAIHTLPSATPTNSAEVGWGTCPKTANFEAMIIPCETKFARAASTNIHVPVFGTVMTTWLQEFKAANPDITPETPGGGGNGGGNGGGGGSGGGNSSSNVGLIVGVSASVIVVVGALLLWLLRRRRSSATAAAAHDGLYASTSPPAVLGHAPPKSTGRHSPTWDGSTDAWRRRRESLDHPRDNGINLSAISLHRIDQDAVYLDRSLGAGAFAEVVLASYKGRHVAVKRLLPGRASLREVQHLVDEITLLSTFSSPYIVGFVGATWDKPIDLACVLEYMDMGDLRQHLSRHTPSDYTWPDKLACLYSIVEGLAYLHSFPIIHRDLKSRNVLLDATKGTKLTDFGVSREQTENTMTNTIGTGRWIAPEILKANHYSVAADVYSLGMILSEFCTHEIPYGDRTSPYDGKPLIDTAIMAMVVAGTIEPTFTDDMPPFLRDMARQCINHDPNERPNAFMLSHLLRQHMKVSL</sequence>
<feature type="binding site" evidence="3">
    <location>
        <position position="409"/>
    </location>
    <ligand>
        <name>ATP</name>
        <dbReference type="ChEBI" id="CHEBI:30616"/>
    </ligand>
</feature>
<dbReference type="InterPro" id="IPR011009">
    <property type="entry name" value="Kinase-like_dom_sf"/>
</dbReference>
<reference evidence="8 9" key="1">
    <citation type="submission" date="2019-03" db="EMBL/GenBank/DDBJ databases">
        <authorList>
            <person name="Gaulin E."/>
            <person name="Dumas B."/>
        </authorList>
    </citation>
    <scope>NUCLEOTIDE SEQUENCE [LARGE SCALE GENOMIC DNA]</scope>
    <source>
        <strain evidence="8">CBS 568.67</strain>
    </source>
</reference>
<evidence type="ECO:0000313" key="9">
    <source>
        <dbReference type="Proteomes" id="UP000332933"/>
    </source>
</evidence>
<dbReference type="PROSITE" id="PS00107">
    <property type="entry name" value="PROTEIN_KINASE_ATP"/>
    <property type="match status" value="1"/>
</dbReference>
<keyword evidence="5" id="KW-0812">Transmembrane</keyword>
<dbReference type="SMART" id="SM00220">
    <property type="entry name" value="S_TKc"/>
    <property type="match status" value="1"/>
</dbReference>
<gene>
    <name evidence="8" type="primary">Aste57867_1947</name>
    <name evidence="7" type="ORF">As57867_001945</name>
    <name evidence="8" type="ORF">ASTE57867_1947</name>
</gene>
<organism evidence="8 9">
    <name type="scientific">Aphanomyces stellatus</name>
    <dbReference type="NCBI Taxonomy" id="120398"/>
    <lineage>
        <taxon>Eukaryota</taxon>
        <taxon>Sar</taxon>
        <taxon>Stramenopiles</taxon>
        <taxon>Oomycota</taxon>
        <taxon>Saprolegniomycetes</taxon>
        <taxon>Saprolegniales</taxon>
        <taxon>Verrucalvaceae</taxon>
        <taxon>Aphanomyces</taxon>
    </lineage>
</organism>
<dbReference type="EMBL" id="CAADRA010000186">
    <property type="protein sequence ID" value="VFT79152.1"/>
    <property type="molecule type" value="Genomic_DNA"/>
</dbReference>
<dbReference type="InterPro" id="IPR017441">
    <property type="entry name" value="Protein_kinase_ATP_BS"/>
</dbReference>
<dbReference type="InterPro" id="IPR008271">
    <property type="entry name" value="Ser/Thr_kinase_AS"/>
</dbReference>
<evidence type="ECO:0000256" key="2">
    <source>
        <dbReference type="ARBA" id="ARBA00022840"/>
    </source>
</evidence>
<keyword evidence="5" id="KW-0472">Membrane</keyword>
<keyword evidence="5" id="KW-1133">Transmembrane helix</keyword>
<dbReference type="PANTHER" id="PTHR44329">
    <property type="entry name" value="SERINE/THREONINE-PROTEIN KINASE TNNI3K-RELATED"/>
    <property type="match status" value="1"/>
</dbReference>
<dbReference type="Gene3D" id="1.10.510.10">
    <property type="entry name" value="Transferase(Phosphotransferase) domain 1"/>
    <property type="match status" value="1"/>
</dbReference>
<evidence type="ECO:0000256" key="3">
    <source>
        <dbReference type="PROSITE-ProRule" id="PRU10141"/>
    </source>
</evidence>
<dbReference type="Pfam" id="PF00069">
    <property type="entry name" value="Pkinase"/>
    <property type="match status" value="1"/>
</dbReference>
<dbReference type="OrthoDB" id="3256376at2759"/>
<feature type="region of interest" description="Disordered" evidence="4">
    <location>
        <begin position="250"/>
        <end position="275"/>
    </location>
</feature>
<dbReference type="InterPro" id="IPR000719">
    <property type="entry name" value="Prot_kinase_dom"/>
</dbReference>
<keyword evidence="9" id="KW-1185">Reference proteome</keyword>
<dbReference type="Gene3D" id="3.30.200.20">
    <property type="entry name" value="Phosphorylase Kinase, domain 1"/>
    <property type="match status" value="1"/>
</dbReference>
<feature type="region of interest" description="Disordered" evidence="4">
    <location>
        <begin position="324"/>
        <end position="350"/>
    </location>
</feature>
<dbReference type="PROSITE" id="PS00108">
    <property type="entry name" value="PROTEIN_KINASE_ST"/>
    <property type="match status" value="1"/>
</dbReference>
<proteinExistence type="predicted"/>
<feature type="transmembrane region" description="Helical" evidence="5">
    <location>
        <begin position="282"/>
        <end position="304"/>
    </location>
</feature>
<dbReference type="PANTHER" id="PTHR44329:SF214">
    <property type="entry name" value="PROTEIN KINASE DOMAIN-CONTAINING PROTEIN"/>
    <property type="match status" value="1"/>
</dbReference>
<dbReference type="GO" id="GO:0004674">
    <property type="term" value="F:protein serine/threonine kinase activity"/>
    <property type="evidence" value="ECO:0007669"/>
    <property type="project" value="TreeGrafter"/>
</dbReference>
<evidence type="ECO:0000313" key="8">
    <source>
        <dbReference type="EMBL" id="VFT79152.1"/>
    </source>
</evidence>
<evidence type="ECO:0000256" key="5">
    <source>
        <dbReference type="SAM" id="Phobius"/>
    </source>
</evidence>
<dbReference type="AlphaFoldDB" id="A0A485K7M8"/>
<protein>
    <submittedName>
        <fullName evidence="8">Aste57867_1947 protein</fullName>
    </submittedName>
</protein>
<dbReference type="PROSITE" id="PS50011">
    <property type="entry name" value="PROTEIN_KINASE_DOM"/>
    <property type="match status" value="1"/>
</dbReference>
<dbReference type="EMBL" id="VJMH01000186">
    <property type="protein sequence ID" value="KAF0718031.1"/>
    <property type="molecule type" value="Genomic_DNA"/>
</dbReference>
<evidence type="ECO:0000313" key="7">
    <source>
        <dbReference type="EMBL" id="KAF0718031.1"/>
    </source>
</evidence>
<keyword evidence="1 3" id="KW-0547">Nucleotide-binding</keyword>
<evidence type="ECO:0000259" key="6">
    <source>
        <dbReference type="PROSITE" id="PS50011"/>
    </source>
</evidence>
<dbReference type="Proteomes" id="UP000332933">
    <property type="component" value="Unassembled WGS sequence"/>
</dbReference>
<evidence type="ECO:0000256" key="1">
    <source>
        <dbReference type="ARBA" id="ARBA00022741"/>
    </source>
</evidence>
<dbReference type="GO" id="GO:0005524">
    <property type="term" value="F:ATP binding"/>
    <property type="evidence" value="ECO:0007669"/>
    <property type="project" value="UniProtKB-UniRule"/>
</dbReference>
<evidence type="ECO:0000256" key="4">
    <source>
        <dbReference type="SAM" id="MobiDB-lite"/>
    </source>
</evidence>
<reference evidence="7" key="2">
    <citation type="submission" date="2019-06" db="EMBL/GenBank/DDBJ databases">
        <title>Genomics analysis of Aphanomyces spp. identifies a new class of oomycete effector associated with host adaptation.</title>
        <authorList>
            <person name="Gaulin E."/>
        </authorList>
    </citation>
    <scope>NUCLEOTIDE SEQUENCE</scope>
    <source>
        <strain evidence="7">CBS 578.67</strain>
    </source>
</reference>
<name>A0A485K7M8_9STRA</name>
<dbReference type="SUPFAM" id="SSF56112">
    <property type="entry name" value="Protein kinase-like (PK-like)"/>
    <property type="match status" value="1"/>
</dbReference>
<dbReference type="InterPro" id="IPR051681">
    <property type="entry name" value="Ser/Thr_Kinases-Pseudokinases"/>
</dbReference>